<name>A0A6A5T9Q4_9PLEO</name>
<accession>A0A6A5T9Q4</accession>
<gene>
    <name evidence="1" type="ORF">CC80DRAFT_282480</name>
</gene>
<dbReference type="PANTHER" id="PTHR14614:SF104">
    <property type="entry name" value="N-METHYLTRANSFERASE, PUTATIVE (AFU_ORTHOLOGUE AFUA_1G17750)-RELATED"/>
    <property type="match status" value="1"/>
</dbReference>
<organism evidence="1 2">
    <name type="scientific">Byssothecium circinans</name>
    <dbReference type="NCBI Taxonomy" id="147558"/>
    <lineage>
        <taxon>Eukaryota</taxon>
        <taxon>Fungi</taxon>
        <taxon>Dikarya</taxon>
        <taxon>Ascomycota</taxon>
        <taxon>Pezizomycotina</taxon>
        <taxon>Dothideomycetes</taxon>
        <taxon>Pleosporomycetidae</taxon>
        <taxon>Pleosporales</taxon>
        <taxon>Massarineae</taxon>
        <taxon>Massarinaceae</taxon>
        <taxon>Byssothecium</taxon>
    </lineage>
</organism>
<dbReference type="SUPFAM" id="SSF53335">
    <property type="entry name" value="S-adenosyl-L-methionine-dependent methyltransferases"/>
    <property type="match status" value="1"/>
</dbReference>
<evidence type="ECO:0000313" key="2">
    <source>
        <dbReference type="Proteomes" id="UP000800035"/>
    </source>
</evidence>
<proteinExistence type="predicted"/>
<dbReference type="InterPro" id="IPR019410">
    <property type="entry name" value="Methyltransf_16"/>
</dbReference>
<dbReference type="GO" id="GO:0008757">
    <property type="term" value="F:S-adenosylmethionine-dependent methyltransferase activity"/>
    <property type="evidence" value="ECO:0007669"/>
    <property type="project" value="UniProtKB-ARBA"/>
</dbReference>
<dbReference type="AlphaFoldDB" id="A0A6A5T9Q4"/>
<evidence type="ECO:0008006" key="3">
    <source>
        <dbReference type="Google" id="ProtNLM"/>
    </source>
</evidence>
<dbReference type="Proteomes" id="UP000800035">
    <property type="component" value="Unassembled WGS sequence"/>
</dbReference>
<dbReference type="GO" id="GO:0005737">
    <property type="term" value="C:cytoplasm"/>
    <property type="evidence" value="ECO:0007669"/>
    <property type="project" value="TreeGrafter"/>
</dbReference>
<dbReference type="Gene3D" id="3.40.50.150">
    <property type="entry name" value="Vaccinia Virus protein VP39"/>
    <property type="match status" value="1"/>
</dbReference>
<sequence>MLLLPSLISLRHPTDHELSPEDIFSSSLGAIFTDDLQNQHGTDPSTTILYTPSNPRYASPIELHAADVDGEEQRRKFAHYLWNAGVLMGELVGGRAGAGAYGRRNNEGDSGRWGEGEWWLSREEEAAWSVKGERVLELGAGVGLGGIMSALAGAEEVAITDYPAPPILDTLKKNITKNLPAALQPRVSVEPHQWGDFSNPFASTNAHRYTRVLAADCLWMPYEHHNLALSMVHFLSPSPEARVYVIAGFHTGRAKMAPFIEEVVPEVGLAVEDVFEMDAEGRRREWVKERDGGREDIGGRKKWLMVARLKRKVEGPSS</sequence>
<dbReference type="PANTHER" id="PTHR14614">
    <property type="entry name" value="HEPATOCELLULAR CARCINOMA-ASSOCIATED ANTIGEN"/>
    <property type="match status" value="1"/>
</dbReference>
<dbReference type="InterPro" id="IPR029063">
    <property type="entry name" value="SAM-dependent_MTases_sf"/>
</dbReference>
<dbReference type="OrthoDB" id="407325at2759"/>
<dbReference type="EMBL" id="ML977044">
    <property type="protein sequence ID" value="KAF1948968.1"/>
    <property type="molecule type" value="Genomic_DNA"/>
</dbReference>
<evidence type="ECO:0000313" key="1">
    <source>
        <dbReference type="EMBL" id="KAF1948968.1"/>
    </source>
</evidence>
<dbReference type="Pfam" id="PF10294">
    <property type="entry name" value="Methyltransf_16"/>
    <property type="match status" value="1"/>
</dbReference>
<protein>
    <recommendedName>
        <fullName evidence="3">Nicotinamide N-methyltransferase</fullName>
    </recommendedName>
</protein>
<reference evidence="1" key="1">
    <citation type="journal article" date="2020" name="Stud. Mycol.">
        <title>101 Dothideomycetes genomes: a test case for predicting lifestyles and emergence of pathogens.</title>
        <authorList>
            <person name="Haridas S."/>
            <person name="Albert R."/>
            <person name="Binder M."/>
            <person name="Bloem J."/>
            <person name="Labutti K."/>
            <person name="Salamov A."/>
            <person name="Andreopoulos B."/>
            <person name="Baker S."/>
            <person name="Barry K."/>
            <person name="Bills G."/>
            <person name="Bluhm B."/>
            <person name="Cannon C."/>
            <person name="Castanera R."/>
            <person name="Culley D."/>
            <person name="Daum C."/>
            <person name="Ezra D."/>
            <person name="Gonzalez J."/>
            <person name="Henrissat B."/>
            <person name="Kuo A."/>
            <person name="Liang C."/>
            <person name="Lipzen A."/>
            <person name="Lutzoni F."/>
            <person name="Magnuson J."/>
            <person name="Mondo S."/>
            <person name="Nolan M."/>
            <person name="Ohm R."/>
            <person name="Pangilinan J."/>
            <person name="Park H.-J."/>
            <person name="Ramirez L."/>
            <person name="Alfaro M."/>
            <person name="Sun H."/>
            <person name="Tritt A."/>
            <person name="Yoshinaga Y."/>
            <person name="Zwiers L.-H."/>
            <person name="Turgeon B."/>
            <person name="Goodwin S."/>
            <person name="Spatafora J."/>
            <person name="Crous P."/>
            <person name="Grigoriev I."/>
        </authorList>
    </citation>
    <scope>NUCLEOTIDE SEQUENCE</scope>
    <source>
        <strain evidence="1">CBS 675.92</strain>
    </source>
</reference>
<keyword evidence="2" id="KW-1185">Reference proteome</keyword>